<dbReference type="Gene3D" id="2.80.10.50">
    <property type="match status" value="1"/>
</dbReference>
<keyword evidence="2" id="KW-1133">Transmembrane helix</keyword>
<gene>
    <name evidence="4" type="ORF">ACFP2T_17185</name>
</gene>
<evidence type="ECO:0000259" key="3">
    <source>
        <dbReference type="SMART" id="SM00458"/>
    </source>
</evidence>
<dbReference type="EMBL" id="JBHSPR010000010">
    <property type="protein sequence ID" value="MFC6017938.1"/>
    <property type="molecule type" value="Genomic_DNA"/>
</dbReference>
<dbReference type="SUPFAM" id="SSF50370">
    <property type="entry name" value="Ricin B-like lectins"/>
    <property type="match status" value="1"/>
</dbReference>
<feature type="transmembrane region" description="Helical" evidence="2">
    <location>
        <begin position="33"/>
        <end position="56"/>
    </location>
</feature>
<keyword evidence="5" id="KW-1185">Reference proteome</keyword>
<evidence type="ECO:0000313" key="4">
    <source>
        <dbReference type="EMBL" id="MFC6017938.1"/>
    </source>
</evidence>
<proteinExistence type="predicted"/>
<sequence length="253" mass="25787">MPRYETPWQDEPGRSPGGTVYGRRNRRLPHDPLLFAAFTVGGAGVLLGVLFAAGVFSGNGGRAGPVRVAPAGSPSAGSPVPTPGGSAAGSHPAATPTPTPTPHGTPAGTPGPTGPRLLRSAVSALCLDIVGTEVAEGADVHQVPCGAGASQRWLPTPVGGDVFALVNAASSKCLDVDGASLADGAPVQQWSCTGQPDQRWRLVRTAAGTTMLVSVHSGKCLDLPAANLAPGIRMRQFSCQATPNQQWIEQRPD</sequence>
<protein>
    <submittedName>
        <fullName evidence="4">RICIN domain-containing protein</fullName>
    </submittedName>
</protein>
<dbReference type="InterPro" id="IPR000772">
    <property type="entry name" value="Ricin_B_lectin"/>
</dbReference>
<dbReference type="SMART" id="SM00458">
    <property type="entry name" value="RICIN"/>
    <property type="match status" value="1"/>
</dbReference>
<name>A0ABW1KAA9_9ACTN</name>
<comment type="caution">
    <text evidence="4">The sequence shown here is derived from an EMBL/GenBank/DDBJ whole genome shotgun (WGS) entry which is preliminary data.</text>
</comment>
<dbReference type="PROSITE" id="PS50231">
    <property type="entry name" value="RICIN_B_LECTIN"/>
    <property type="match status" value="1"/>
</dbReference>
<evidence type="ECO:0000313" key="5">
    <source>
        <dbReference type="Proteomes" id="UP001596203"/>
    </source>
</evidence>
<evidence type="ECO:0000256" key="2">
    <source>
        <dbReference type="SAM" id="Phobius"/>
    </source>
</evidence>
<accession>A0ABW1KAA9</accession>
<keyword evidence="2" id="KW-0472">Membrane</keyword>
<dbReference type="Proteomes" id="UP001596203">
    <property type="component" value="Unassembled WGS sequence"/>
</dbReference>
<organism evidence="4 5">
    <name type="scientific">Plantactinospora solaniradicis</name>
    <dbReference type="NCBI Taxonomy" id="1723736"/>
    <lineage>
        <taxon>Bacteria</taxon>
        <taxon>Bacillati</taxon>
        <taxon>Actinomycetota</taxon>
        <taxon>Actinomycetes</taxon>
        <taxon>Micromonosporales</taxon>
        <taxon>Micromonosporaceae</taxon>
        <taxon>Plantactinospora</taxon>
    </lineage>
</organism>
<dbReference type="CDD" id="cd00161">
    <property type="entry name" value="beta-trefoil_Ricin-like"/>
    <property type="match status" value="1"/>
</dbReference>
<dbReference type="Pfam" id="PF14200">
    <property type="entry name" value="RicinB_lectin_2"/>
    <property type="match status" value="1"/>
</dbReference>
<feature type="compositionally biased region" description="Low complexity" evidence="1">
    <location>
        <begin position="69"/>
        <end position="94"/>
    </location>
</feature>
<dbReference type="InterPro" id="IPR035992">
    <property type="entry name" value="Ricin_B-like_lectins"/>
</dbReference>
<dbReference type="RefSeq" id="WP_377422601.1">
    <property type="nucleotide sequence ID" value="NZ_JBHSPR010000010.1"/>
</dbReference>
<feature type="region of interest" description="Disordered" evidence="1">
    <location>
        <begin position="1"/>
        <end position="24"/>
    </location>
</feature>
<feature type="region of interest" description="Disordered" evidence="1">
    <location>
        <begin position="67"/>
        <end position="115"/>
    </location>
</feature>
<evidence type="ECO:0000256" key="1">
    <source>
        <dbReference type="SAM" id="MobiDB-lite"/>
    </source>
</evidence>
<keyword evidence="2" id="KW-0812">Transmembrane</keyword>
<feature type="domain" description="Ricin B lectin" evidence="3">
    <location>
        <begin position="115"/>
        <end position="250"/>
    </location>
</feature>
<reference evidence="5" key="1">
    <citation type="journal article" date="2019" name="Int. J. Syst. Evol. Microbiol.">
        <title>The Global Catalogue of Microorganisms (GCM) 10K type strain sequencing project: providing services to taxonomists for standard genome sequencing and annotation.</title>
        <authorList>
            <consortium name="The Broad Institute Genomics Platform"/>
            <consortium name="The Broad Institute Genome Sequencing Center for Infectious Disease"/>
            <person name="Wu L."/>
            <person name="Ma J."/>
        </authorList>
    </citation>
    <scope>NUCLEOTIDE SEQUENCE [LARGE SCALE GENOMIC DNA]</scope>
    <source>
        <strain evidence="5">ZS-35-S2</strain>
    </source>
</reference>